<proteinExistence type="predicted"/>
<reference evidence="2" key="1">
    <citation type="journal article" date="2024" name="Front. Bioeng. Biotechnol.">
        <title>Genome-scale model development and genomic sequencing of the oleaginous clade Lipomyces.</title>
        <authorList>
            <person name="Czajka J.J."/>
            <person name="Han Y."/>
            <person name="Kim J."/>
            <person name="Mondo S.J."/>
            <person name="Hofstad B.A."/>
            <person name="Robles A."/>
            <person name="Haridas S."/>
            <person name="Riley R."/>
            <person name="LaButti K."/>
            <person name="Pangilinan J."/>
            <person name="Andreopoulos W."/>
            <person name="Lipzen A."/>
            <person name="Yan J."/>
            <person name="Wang M."/>
            <person name="Ng V."/>
            <person name="Grigoriev I.V."/>
            <person name="Spatafora J.W."/>
            <person name="Magnuson J.K."/>
            <person name="Baker S.E."/>
            <person name="Pomraning K.R."/>
        </authorList>
    </citation>
    <scope>NUCLEOTIDE SEQUENCE [LARGE SCALE GENOMIC DNA]</scope>
    <source>
        <strain evidence="2">CBS 10300</strain>
    </source>
</reference>
<protein>
    <submittedName>
        <fullName evidence="1">Uncharacterized protein</fullName>
    </submittedName>
</protein>
<sequence length="89" mass="9747">MCSSHANLGCIYTAICRRIVAGLGLIPAPRGLTSSASAGSTRTNQMEFLSKLQPYLQRVIELSGVNPLPQTRQEMVAQLQDLHLLQLRL</sequence>
<comment type="caution">
    <text evidence="1">The sequence shown here is derived from an EMBL/GenBank/DDBJ whole genome shotgun (WGS) entry which is preliminary data.</text>
</comment>
<organism evidence="1 2">
    <name type="scientific">Lipomyces orientalis</name>
    <dbReference type="NCBI Taxonomy" id="1233043"/>
    <lineage>
        <taxon>Eukaryota</taxon>
        <taxon>Fungi</taxon>
        <taxon>Dikarya</taxon>
        <taxon>Ascomycota</taxon>
        <taxon>Saccharomycotina</taxon>
        <taxon>Lipomycetes</taxon>
        <taxon>Lipomycetales</taxon>
        <taxon>Lipomycetaceae</taxon>
        <taxon>Lipomyces</taxon>
    </lineage>
</organism>
<name>A0ACC3TMS8_9ASCO</name>
<evidence type="ECO:0000313" key="1">
    <source>
        <dbReference type="EMBL" id="KAK9322300.1"/>
    </source>
</evidence>
<gene>
    <name evidence="1" type="ORF">V1517DRAFT_323677</name>
</gene>
<dbReference type="Proteomes" id="UP001489719">
    <property type="component" value="Unassembled WGS sequence"/>
</dbReference>
<dbReference type="EMBL" id="MU970079">
    <property type="protein sequence ID" value="KAK9322300.1"/>
    <property type="molecule type" value="Genomic_DNA"/>
</dbReference>
<keyword evidence="2" id="KW-1185">Reference proteome</keyword>
<evidence type="ECO:0000313" key="2">
    <source>
        <dbReference type="Proteomes" id="UP001489719"/>
    </source>
</evidence>
<accession>A0ACC3TMS8</accession>